<sequence length="98" mass="10393">MLVVDGATRPRTALPSGRDDADVPNGTEGMGGATVPPTSGVRRKASRWWPTMPATTSRSDARLTYSRSTTSRVELLGTANAHARGTPARQPRMVMSAV</sequence>
<dbReference type="AlphaFoldDB" id="A0A3D9VE10"/>
<proteinExistence type="predicted"/>
<evidence type="ECO:0000256" key="1">
    <source>
        <dbReference type="SAM" id="MobiDB-lite"/>
    </source>
</evidence>
<reference evidence="2 3" key="1">
    <citation type="submission" date="2018-08" db="EMBL/GenBank/DDBJ databases">
        <title>Sequencing the genomes of 1000 actinobacteria strains.</title>
        <authorList>
            <person name="Klenk H.-P."/>
        </authorList>
    </citation>
    <scope>NUCLEOTIDE SEQUENCE [LARGE SCALE GENOMIC DNA]</scope>
    <source>
        <strain evidence="2 3">DSM 22891</strain>
    </source>
</reference>
<feature type="region of interest" description="Disordered" evidence="1">
    <location>
        <begin position="1"/>
        <end position="66"/>
    </location>
</feature>
<keyword evidence="3" id="KW-1185">Reference proteome</keyword>
<dbReference type="Proteomes" id="UP000256485">
    <property type="component" value="Unassembled WGS sequence"/>
</dbReference>
<evidence type="ECO:0000313" key="2">
    <source>
        <dbReference type="EMBL" id="REF36374.1"/>
    </source>
</evidence>
<evidence type="ECO:0000313" key="3">
    <source>
        <dbReference type="Proteomes" id="UP000256485"/>
    </source>
</evidence>
<dbReference type="EMBL" id="QTUC01000001">
    <property type="protein sequence ID" value="REF36374.1"/>
    <property type="molecule type" value="Genomic_DNA"/>
</dbReference>
<comment type="caution">
    <text evidence="2">The sequence shown here is derived from an EMBL/GenBank/DDBJ whole genome shotgun (WGS) entry which is preliminary data.</text>
</comment>
<protein>
    <submittedName>
        <fullName evidence="2">Uncharacterized protein</fullName>
    </submittedName>
</protein>
<accession>A0A3D9VE10</accession>
<name>A0A3D9VE10_THECX</name>
<gene>
    <name evidence="2" type="ORF">DFJ64_1781</name>
</gene>
<organism evidence="2 3">
    <name type="scientific">Thermasporomyces composti</name>
    <dbReference type="NCBI Taxonomy" id="696763"/>
    <lineage>
        <taxon>Bacteria</taxon>
        <taxon>Bacillati</taxon>
        <taxon>Actinomycetota</taxon>
        <taxon>Actinomycetes</taxon>
        <taxon>Propionibacteriales</taxon>
        <taxon>Nocardioidaceae</taxon>
        <taxon>Thermasporomyces</taxon>
    </lineage>
</organism>